<name>A0ABS0AFW7_9GAMM</name>
<evidence type="ECO:0000313" key="4">
    <source>
        <dbReference type="EMBL" id="MBF5053022.1"/>
    </source>
</evidence>
<accession>A0ABS0AFW7</accession>
<sequence length="91" mass="10645">MSPAAREDLRAIHQYGSRQWGKPRSDDYMNSLNDKLWLLLQQPEVGAARPELSPDVRSVSVTSHVIFYRVQREQLQIIRILHGRQDVNRHL</sequence>
<dbReference type="InterPro" id="IPR051803">
    <property type="entry name" value="TA_system_RelE-like_toxin"/>
</dbReference>
<keyword evidence="2" id="KW-1277">Toxin-antitoxin system</keyword>
<dbReference type="Pfam" id="PF05016">
    <property type="entry name" value="ParE_toxin"/>
    <property type="match status" value="1"/>
</dbReference>
<evidence type="ECO:0000256" key="2">
    <source>
        <dbReference type="ARBA" id="ARBA00022649"/>
    </source>
</evidence>
<protein>
    <recommendedName>
        <fullName evidence="3">Toxin</fullName>
    </recommendedName>
</protein>
<keyword evidence="5" id="KW-1185">Reference proteome</keyword>
<dbReference type="InterPro" id="IPR035093">
    <property type="entry name" value="RelE/ParE_toxin_dom_sf"/>
</dbReference>
<gene>
    <name evidence="4" type="ORF">ISO4_01624</name>
</gene>
<dbReference type="Gene3D" id="3.30.2310.20">
    <property type="entry name" value="RelE-like"/>
    <property type="match status" value="1"/>
</dbReference>
<evidence type="ECO:0000256" key="1">
    <source>
        <dbReference type="ARBA" id="ARBA00006226"/>
    </source>
</evidence>
<comment type="caution">
    <text evidence="4">The sequence shown here is derived from an EMBL/GenBank/DDBJ whole genome shotgun (WGS) entry which is preliminary data.</text>
</comment>
<proteinExistence type="inferred from homology"/>
<reference evidence="4 5" key="1">
    <citation type="submission" date="2012-09" db="EMBL/GenBank/DDBJ databases">
        <title>Genome Sequence of alkane-degrading Bacterium Alcanivorax venustensis ISO4.</title>
        <authorList>
            <person name="Lai Q."/>
            <person name="Shao Z."/>
        </authorList>
    </citation>
    <scope>NUCLEOTIDE SEQUENCE [LARGE SCALE GENOMIC DNA]</scope>
    <source>
        <strain evidence="4 5">ISO4</strain>
    </source>
</reference>
<dbReference type="PIRSF" id="PIRSF029218">
    <property type="entry name" value="ParE"/>
    <property type="match status" value="1"/>
</dbReference>
<dbReference type="PANTHER" id="PTHR33755">
    <property type="entry name" value="TOXIN PARE1-RELATED"/>
    <property type="match status" value="1"/>
</dbReference>
<dbReference type="EMBL" id="ARXR01000010">
    <property type="protein sequence ID" value="MBF5053022.1"/>
    <property type="molecule type" value="Genomic_DNA"/>
</dbReference>
<dbReference type="InterPro" id="IPR007712">
    <property type="entry name" value="RelE/ParE_toxin"/>
</dbReference>
<evidence type="ECO:0000313" key="5">
    <source>
        <dbReference type="Proteomes" id="UP000644441"/>
    </source>
</evidence>
<dbReference type="InterPro" id="IPR028344">
    <property type="entry name" value="ParE1/4"/>
</dbReference>
<dbReference type="Proteomes" id="UP000644441">
    <property type="component" value="Unassembled WGS sequence"/>
</dbReference>
<comment type="similarity">
    <text evidence="1 3">Belongs to the RelE toxin family.</text>
</comment>
<dbReference type="PANTHER" id="PTHR33755:SF9">
    <property type="entry name" value="TOXIN PARE1"/>
    <property type="match status" value="1"/>
</dbReference>
<organism evidence="4 5">
    <name type="scientific">Alloalcanivorax venustensis ISO4</name>
    <dbReference type="NCBI Taxonomy" id="1177184"/>
    <lineage>
        <taxon>Bacteria</taxon>
        <taxon>Pseudomonadati</taxon>
        <taxon>Pseudomonadota</taxon>
        <taxon>Gammaproteobacteria</taxon>
        <taxon>Oceanospirillales</taxon>
        <taxon>Alcanivoracaceae</taxon>
        <taxon>Alloalcanivorax</taxon>
    </lineage>
</organism>
<evidence type="ECO:0000256" key="3">
    <source>
        <dbReference type="PIRNR" id="PIRNR029218"/>
    </source>
</evidence>